<gene>
    <name evidence="1" type="ORF">HELGO_WM12430</name>
</gene>
<organism evidence="1">
    <name type="scientific">uncultured Sulfurovum sp</name>
    <dbReference type="NCBI Taxonomy" id="269237"/>
    <lineage>
        <taxon>Bacteria</taxon>
        <taxon>Pseudomonadati</taxon>
        <taxon>Campylobacterota</taxon>
        <taxon>Epsilonproteobacteria</taxon>
        <taxon>Campylobacterales</taxon>
        <taxon>Sulfurovaceae</taxon>
        <taxon>Sulfurovum</taxon>
        <taxon>environmental samples</taxon>
    </lineage>
</organism>
<reference evidence="1" key="1">
    <citation type="submission" date="2020-01" db="EMBL/GenBank/DDBJ databases">
        <authorList>
            <person name="Meier V. D."/>
            <person name="Meier V D."/>
        </authorList>
    </citation>
    <scope>NUCLEOTIDE SEQUENCE</scope>
    <source>
        <strain evidence="1">HLG_WM_MAG_02</strain>
    </source>
</reference>
<dbReference type="AlphaFoldDB" id="A0A6S6S9D9"/>
<proteinExistence type="predicted"/>
<name>A0A6S6S9D9_9BACT</name>
<accession>A0A6S6S9D9</accession>
<protein>
    <submittedName>
        <fullName evidence="1">Uncharacterized protein</fullName>
    </submittedName>
</protein>
<evidence type="ECO:0000313" key="1">
    <source>
        <dbReference type="EMBL" id="CAA6806493.1"/>
    </source>
</evidence>
<sequence>MKYSYNIDYFESDTTDIILDCIEENGSRHYDVYLQHEKDEALIFDDLSEAKEYFKLLSREQGN</sequence>
<dbReference type="EMBL" id="CACVAZ010000033">
    <property type="protein sequence ID" value="CAA6806493.1"/>
    <property type="molecule type" value="Genomic_DNA"/>
</dbReference>